<protein>
    <submittedName>
        <fullName evidence="1">Uncharacterized protein</fullName>
    </submittedName>
</protein>
<keyword evidence="2" id="KW-1185">Reference proteome</keyword>
<accession>A0A0C3AHA8</accession>
<dbReference type="InParanoid" id="A0A0C3AHA8"/>
<name>A0A0C3AHA8_9AGAM</name>
<dbReference type="Proteomes" id="UP000053989">
    <property type="component" value="Unassembled WGS sequence"/>
</dbReference>
<dbReference type="AlphaFoldDB" id="A0A0C3AHA8"/>
<evidence type="ECO:0000313" key="1">
    <source>
        <dbReference type="EMBL" id="KIM64307.1"/>
    </source>
</evidence>
<proteinExistence type="predicted"/>
<gene>
    <name evidence="1" type="ORF">SCLCIDRAFT_643647</name>
</gene>
<dbReference type="EMBL" id="KN822029">
    <property type="protein sequence ID" value="KIM64307.1"/>
    <property type="molecule type" value="Genomic_DNA"/>
</dbReference>
<reference evidence="2" key="2">
    <citation type="submission" date="2015-01" db="EMBL/GenBank/DDBJ databases">
        <title>Evolutionary Origins and Diversification of the Mycorrhizal Mutualists.</title>
        <authorList>
            <consortium name="DOE Joint Genome Institute"/>
            <consortium name="Mycorrhizal Genomics Consortium"/>
            <person name="Kohler A."/>
            <person name="Kuo A."/>
            <person name="Nagy L.G."/>
            <person name="Floudas D."/>
            <person name="Copeland A."/>
            <person name="Barry K.W."/>
            <person name="Cichocki N."/>
            <person name="Veneault-Fourrey C."/>
            <person name="LaButti K."/>
            <person name="Lindquist E.A."/>
            <person name="Lipzen A."/>
            <person name="Lundell T."/>
            <person name="Morin E."/>
            <person name="Murat C."/>
            <person name="Riley R."/>
            <person name="Ohm R."/>
            <person name="Sun H."/>
            <person name="Tunlid A."/>
            <person name="Henrissat B."/>
            <person name="Grigoriev I.V."/>
            <person name="Hibbett D.S."/>
            <person name="Martin F."/>
        </authorList>
    </citation>
    <scope>NUCLEOTIDE SEQUENCE [LARGE SCALE GENOMIC DNA]</scope>
    <source>
        <strain evidence="2">Foug A</strain>
    </source>
</reference>
<dbReference type="HOGENOM" id="CLU_1846287_0_0_1"/>
<sequence length="139" mass="15709">MSYWCPSLRRSRQASYTQSPSSAPRLFREHSILVSQTSPVENTSIASEPIPNYTAPYILRLCLPNLQTPPFTVTLKYPSIERLVIVLLVPCSAILHQFHVSPVVHKSSWNGHSGNPMGHACSKYHLWIHVFWDSALPMV</sequence>
<reference evidence="1 2" key="1">
    <citation type="submission" date="2014-04" db="EMBL/GenBank/DDBJ databases">
        <authorList>
            <consortium name="DOE Joint Genome Institute"/>
            <person name="Kuo A."/>
            <person name="Kohler A."/>
            <person name="Nagy L.G."/>
            <person name="Floudas D."/>
            <person name="Copeland A."/>
            <person name="Barry K.W."/>
            <person name="Cichocki N."/>
            <person name="Veneault-Fourrey C."/>
            <person name="LaButti K."/>
            <person name="Lindquist E.A."/>
            <person name="Lipzen A."/>
            <person name="Lundell T."/>
            <person name="Morin E."/>
            <person name="Murat C."/>
            <person name="Sun H."/>
            <person name="Tunlid A."/>
            <person name="Henrissat B."/>
            <person name="Grigoriev I.V."/>
            <person name="Hibbett D.S."/>
            <person name="Martin F."/>
            <person name="Nordberg H.P."/>
            <person name="Cantor M.N."/>
            <person name="Hua S.X."/>
        </authorList>
    </citation>
    <scope>NUCLEOTIDE SEQUENCE [LARGE SCALE GENOMIC DNA]</scope>
    <source>
        <strain evidence="1 2">Foug A</strain>
    </source>
</reference>
<organism evidence="1 2">
    <name type="scientific">Scleroderma citrinum Foug A</name>
    <dbReference type="NCBI Taxonomy" id="1036808"/>
    <lineage>
        <taxon>Eukaryota</taxon>
        <taxon>Fungi</taxon>
        <taxon>Dikarya</taxon>
        <taxon>Basidiomycota</taxon>
        <taxon>Agaricomycotina</taxon>
        <taxon>Agaricomycetes</taxon>
        <taxon>Agaricomycetidae</taxon>
        <taxon>Boletales</taxon>
        <taxon>Sclerodermatineae</taxon>
        <taxon>Sclerodermataceae</taxon>
        <taxon>Scleroderma</taxon>
    </lineage>
</organism>
<evidence type="ECO:0000313" key="2">
    <source>
        <dbReference type="Proteomes" id="UP000053989"/>
    </source>
</evidence>